<dbReference type="EMBL" id="JACHIP010000001">
    <property type="protein sequence ID" value="MBB5056351.1"/>
    <property type="molecule type" value="Genomic_DNA"/>
</dbReference>
<proteinExistence type="predicted"/>
<keyword evidence="2" id="KW-1185">Reference proteome</keyword>
<sequence length="354" mass="38605">MHKRTRYSLLLTFVLIAALAIALFLKKEAPPEVARLLPESDAIVYVNLKPVRSVTHFDREWSKRPVALSAEYQHFIDATGIVFERDLDAAAFALHRMDDPNGPNGPVAYSEVFEGRFDGTKLAAYLTSIAIAKESYAGHDIYTVPVALVEVPSKDGKPAQAVRLLRVTQLGYDTLAASNMPTAEQIHSILDRYRASASPFSGSSLLSARYHDVPLLSTAWAIGHIGLPFSENGKISAFGLQLPLPEDTTFVASLRFTTALRLRIDELLPTQNDAEQSANALSALLQLFRSIQNVQSQLNPGQQPTSAQSAAVKQFMDSIKIVAERNRATLTATVPVDILKQLTAASAEATPDSH</sequence>
<dbReference type="AlphaFoldDB" id="A0A7W7ZBJ6"/>
<evidence type="ECO:0000313" key="1">
    <source>
        <dbReference type="EMBL" id="MBB5056351.1"/>
    </source>
</evidence>
<gene>
    <name evidence="1" type="ORF">HDF16_001020</name>
</gene>
<protein>
    <submittedName>
        <fullName evidence="1">Uncharacterized protein</fullName>
    </submittedName>
</protein>
<evidence type="ECO:0000313" key="2">
    <source>
        <dbReference type="Proteomes" id="UP000540989"/>
    </source>
</evidence>
<dbReference type="Proteomes" id="UP000540989">
    <property type="component" value="Unassembled WGS sequence"/>
</dbReference>
<organism evidence="1 2">
    <name type="scientific">Granulicella aggregans</name>
    <dbReference type="NCBI Taxonomy" id="474949"/>
    <lineage>
        <taxon>Bacteria</taxon>
        <taxon>Pseudomonadati</taxon>
        <taxon>Acidobacteriota</taxon>
        <taxon>Terriglobia</taxon>
        <taxon>Terriglobales</taxon>
        <taxon>Acidobacteriaceae</taxon>
        <taxon>Granulicella</taxon>
    </lineage>
</organism>
<reference evidence="1 2" key="1">
    <citation type="submission" date="2020-08" db="EMBL/GenBank/DDBJ databases">
        <title>Genomic Encyclopedia of Type Strains, Phase IV (KMG-V): Genome sequencing to study the core and pangenomes of soil and plant-associated prokaryotes.</title>
        <authorList>
            <person name="Whitman W."/>
        </authorList>
    </citation>
    <scope>NUCLEOTIDE SEQUENCE [LARGE SCALE GENOMIC DNA]</scope>
    <source>
        <strain evidence="1 2">M8UP14</strain>
    </source>
</reference>
<comment type="caution">
    <text evidence="1">The sequence shown here is derived from an EMBL/GenBank/DDBJ whole genome shotgun (WGS) entry which is preliminary data.</text>
</comment>
<accession>A0A7W7ZBJ6</accession>
<name>A0A7W7ZBJ6_9BACT</name>
<dbReference type="RefSeq" id="WP_184214003.1">
    <property type="nucleotide sequence ID" value="NZ_JACHIP010000001.1"/>
</dbReference>